<dbReference type="STRING" id="1344416.A0A139AN16"/>
<dbReference type="AlphaFoldDB" id="A0A139AN16"/>
<accession>A0A139AN16</accession>
<feature type="domain" description="F-box" evidence="1">
    <location>
        <begin position="1"/>
        <end position="46"/>
    </location>
</feature>
<dbReference type="SUPFAM" id="SSF81383">
    <property type="entry name" value="F-box domain"/>
    <property type="match status" value="1"/>
</dbReference>
<dbReference type="SUPFAM" id="SSF110069">
    <property type="entry name" value="ApaG-like"/>
    <property type="match status" value="1"/>
</dbReference>
<evidence type="ECO:0008006" key="5">
    <source>
        <dbReference type="Google" id="ProtNLM"/>
    </source>
</evidence>
<evidence type="ECO:0000259" key="1">
    <source>
        <dbReference type="PROSITE" id="PS50181"/>
    </source>
</evidence>
<dbReference type="InterPro" id="IPR007474">
    <property type="entry name" value="ApaG_domain"/>
</dbReference>
<dbReference type="OrthoDB" id="2156010at2759"/>
<dbReference type="Pfam" id="PF12937">
    <property type="entry name" value="F-box-like"/>
    <property type="match status" value="1"/>
</dbReference>
<dbReference type="EMBL" id="KQ965743">
    <property type="protein sequence ID" value="KXS18161.1"/>
    <property type="molecule type" value="Genomic_DNA"/>
</dbReference>
<dbReference type="Pfam" id="PF04379">
    <property type="entry name" value="DUF525"/>
    <property type="match status" value="1"/>
</dbReference>
<dbReference type="Gene3D" id="1.20.1280.50">
    <property type="match status" value="1"/>
</dbReference>
<gene>
    <name evidence="3" type="ORF">M427DRAFT_67975</name>
</gene>
<dbReference type="SMART" id="SM00256">
    <property type="entry name" value="FBOX"/>
    <property type="match status" value="1"/>
</dbReference>
<proteinExistence type="predicted"/>
<evidence type="ECO:0000259" key="2">
    <source>
        <dbReference type="PROSITE" id="PS51087"/>
    </source>
</evidence>
<dbReference type="PANTHER" id="PTHR47463">
    <property type="entry name" value="F-BOX PROTEIN SKIP16"/>
    <property type="match status" value="1"/>
</dbReference>
<dbReference type="InterPro" id="IPR001810">
    <property type="entry name" value="F-box_dom"/>
</dbReference>
<feature type="domain" description="ApaG" evidence="2">
    <location>
        <begin position="273"/>
        <end position="422"/>
    </location>
</feature>
<dbReference type="PROSITE" id="PS50181">
    <property type="entry name" value="FBOX"/>
    <property type="match status" value="1"/>
</dbReference>
<dbReference type="InterPro" id="IPR036047">
    <property type="entry name" value="F-box-like_dom_sf"/>
</dbReference>
<dbReference type="PROSITE" id="PS51087">
    <property type="entry name" value="APAG"/>
    <property type="match status" value="1"/>
</dbReference>
<name>A0A139AN16_GONPJ</name>
<evidence type="ECO:0000313" key="4">
    <source>
        <dbReference type="Proteomes" id="UP000070544"/>
    </source>
</evidence>
<dbReference type="PANTHER" id="PTHR47463:SF2">
    <property type="entry name" value="F-BOX PROTEIN SKIP16"/>
    <property type="match status" value="1"/>
</dbReference>
<dbReference type="InterPro" id="IPR036767">
    <property type="entry name" value="ApaG_sf"/>
</dbReference>
<reference evidence="3 4" key="1">
    <citation type="journal article" date="2015" name="Genome Biol. Evol.">
        <title>Phylogenomic analyses indicate that early fungi evolved digesting cell walls of algal ancestors of land plants.</title>
        <authorList>
            <person name="Chang Y."/>
            <person name="Wang S."/>
            <person name="Sekimoto S."/>
            <person name="Aerts A.L."/>
            <person name="Choi C."/>
            <person name="Clum A."/>
            <person name="LaButti K.M."/>
            <person name="Lindquist E.A."/>
            <person name="Yee Ngan C."/>
            <person name="Ohm R.A."/>
            <person name="Salamov A.A."/>
            <person name="Grigoriev I.V."/>
            <person name="Spatafora J.W."/>
            <person name="Berbee M.L."/>
        </authorList>
    </citation>
    <scope>NUCLEOTIDE SEQUENCE [LARGE SCALE GENOMIC DNA]</scope>
    <source>
        <strain evidence="3 4">JEL478</strain>
    </source>
</reference>
<protein>
    <recommendedName>
        <fullName evidence="5">F-box domain-containing protein</fullName>
    </recommendedName>
</protein>
<sequence>MAAARLPHEIGIQIMSNLDYKNLARVARVCRSWRAFANEDTLWRTLIARFELPIETAGTAKERFAAAFESLRPIFDVYPAVAQKYQTLVKFLSRGGPSRLVESLNPGANLEALGFSLGEFSAVNSPYVKSLLAWYALADGQKMLHEDEDMEVEPPALFGSFECYGDVVNPVWLPVAAVQTFFHRSTGITFLVVGYCRTTRFVLCFVAKTPSELGYLLGNFVTLEPTGQRYIDFGPFGEFMARYVDEVVSGERSVDRSTSEISMFKKSGRGTSLAVTQGIEVHVSSICCLHIGNQAGQWSYNISMRYVTGQCPYPSVQLESRKWQITYRSGRIERVEGPAVVGHYPKLSSATPTFSYRSFCAGMNRRDRRSTNDLNDPFPEGDPPVSMMGSFVFVPGSRLHPTGEKFEVEVGRWEFEYPLRILGSRRLLTNG</sequence>
<dbReference type="Gene3D" id="2.60.40.1470">
    <property type="entry name" value="ApaG domain"/>
    <property type="match status" value="1"/>
</dbReference>
<evidence type="ECO:0000313" key="3">
    <source>
        <dbReference type="EMBL" id="KXS18161.1"/>
    </source>
</evidence>
<organism evidence="3 4">
    <name type="scientific">Gonapodya prolifera (strain JEL478)</name>
    <name type="common">Monoblepharis prolifera</name>
    <dbReference type="NCBI Taxonomy" id="1344416"/>
    <lineage>
        <taxon>Eukaryota</taxon>
        <taxon>Fungi</taxon>
        <taxon>Fungi incertae sedis</taxon>
        <taxon>Chytridiomycota</taxon>
        <taxon>Chytridiomycota incertae sedis</taxon>
        <taxon>Monoblepharidomycetes</taxon>
        <taxon>Monoblepharidales</taxon>
        <taxon>Gonapodyaceae</taxon>
        <taxon>Gonapodya</taxon>
    </lineage>
</organism>
<dbReference type="Proteomes" id="UP000070544">
    <property type="component" value="Unassembled WGS sequence"/>
</dbReference>
<keyword evidence="4" id="KW-1185">Reference proteome</keyword>